<evidence type="ECO:0000313" key="3">
    <source>
        <dbReference type="EMBL" id="TRX35070.1"/>
    </source>
</evidence>
<dbReference type="PANTHER" id="PTHR46558:SF11">
    <property type="entry name" value="HTH-TYPE TRANSCRIPTIONAL REGULATOR XRE"/>
    <property type="match status" value="1"/>
</dbReference>
<dbReference type="Proteomes" id="UP000316371">
    <property type="component" value="Unassembled WGS sequence"/>
</dbReference>
<dbReference type="SUPFAM" id="SSF47413">
    <property type="entry name" value="lambda repressor-like DNA-binding domains"/>
    <property type="match status" value="1"/>
</dbReference>
<dbReference type="Pfam" id="PF01381">
    <property type="entry name" value="HTH_3"/>
    <property type="match status" value="1"/>
</dbReference>
<proteinExistence type="predicted"/>
<sequence>MTTISERIKQLRTENNLTQSELAEKVGLTYVQIGRYEKGKSNPSSDVLQKLASVLGTSTDYLMNGKTGQVEAQLTDMELIKQFQEVEKLNPDEKHLVKTFLDAFITKKKIQQLAQ</sequence>
<comment type="caution">
    <text evidence="3">The sequence shown here is derived from an EMBL/GenBank/DDBJ whole genome shotgun (WGS) entry which is preliminary data.</text>
</comment>
<dbReference type="OrthoDB" id="881869at2"/>
<evidence type="ECO:0000256" key="1">
    <source>
        <dbReference type="ARBA" id="ARBA00023125"/>
    </source>
</evidence>
<evidence type="ECO:0000313" key="4">
    <source>
        <dbReference type="Proteomes" id="UP000316371"/>
    </source>
</evidence>
<reference evidence="3 4" key="1">
    <citation type="submission" date="2019-07" db="EMBL/GenBank/DDBJ databases">
        <title>Novel species of Flavobacterium.</title>
        <authorList>
            <person name="Liu Q."/>
            <person name="Xin Y.-H."/>
        </authorList>
    </citation>
    <scope>NUCLEOTIDE SEQUENCE [LARGE SCALE GENOMIC DNA]</scope>
    <source>
        <strain evidence="3 4">LB1R34</strain>
    </source>
</reference>
<gene>
    <name evidence="3" type="ORF">FNW21_15570</name>
</gene>
<dbReference type="Gene3D" id="1.10.260.40">
    <property type="entry name" value="lambda repressor-like DNA-binding domains"/>
    <property type="match status" value="1"/>
</dbReference>
<evidence type="ECO:0000259" key="2">
    <source>
        <dbReference type="PROSITE" id="PS50943"/>
    </source>
</evidence>
<accession>A0A553DQX3</accession>
<keyword evidence="1" id="KW-0238">DNA-binding</keyword>
<dbReference type="InterPro" id="IPR010982">
    <property type="entry name" value="Lambda_DNA-bd_dom_sf"/>
</dbReference>
<dbReference type="PROSITE" id="PS50943">
    <property type="entry name" value="HTH_CROC1"/>
    <property type="match status" value="1"/>
</dbReference>
<dbReference type="RefSeq" id="WP_144257675.1">
    <property type="nucleotide sequence ID" value="NZ_VJZT01000030.1"/>
</dbReference>
<dbReference type="EMBL" id="VJZT01000030">
    <property type="protein sequence ID" value="TRX35070.1"/>
    <property type="molecule type" value="Genomic_DNA"/>
</dbReference>
<dbReference type="NCBIfam" id="NF041951">
    <property type="entry name" value="phage_RstR"/>
    <property type="match status" value="1"/>
</dbReference>
<dbReference type="CDD" id="cd00093">
    <property type="entry name" value="HTH_XRE"/>
    <property type="match status" value="1"/>
</dbReference>
<dbReference type="PANTHER" id="PTHR46558">
    <property type="entry name" value="TRACRIPTIONAL REGULATORY PROTEIN-RELATED-RELATED"/>
    <property type="match status" value="1"/>
</dbReference>
<keyword evidence="4" id="KW-1185">Reference proteome</keyword>
<name>A0A553DQX3_9FLAO</name>
<dbReference type="AlphaFoldDB" id="A0A553DQX3"/>
<feature type="domain" description="HTH cro/C1-type" evidence="2">
    <location>
        <begin position="8"/>
        <end position="62"/>
    </location>
</feature>
<protein>
    <submittedName>
        <fullName evidence="3">Helix-turn-helix transcriptional regulator</fullName>
    </submittedName>
</protein>
<dbReference type="InterPro" id="IPR049639">
    <property type="entry name" value="RstR"/>
</dbReference>
<organism evidence="3 4">
    <name type="scientific">Flavobacterium restrictum</name>
    <dbReference type="NCBI Taxonomy" id="2594428"/>
    <lineage>
        <taxon>Bacteria</taxon>
        <taxon>Pseudomonadati</taxon>
        <taxon>Bacteroidota</taxon>
        <taxon>Flavobacteriia</taxon>
        <taxon>Flavobacteriales</taxon>
        <taxon>Flavobacteriaceae</taxon>
        <taxon>Flavobacterium</taxon>
    </lineage>
</organism>
<dbReference type="InterPro" id="IPR001387">
    <property type="entry name" value="Cro/C1-type_HTH"/>
</dbReference>
<dbReference type="SMART" id="SM00530">
    <property type="entry name" value="HTH_XRE"/>
    <property type="match status" value="1"/>
</dbReference>
<dbReference type="GO" id="GO:0003677">
    <property type="term" value="F:DNA binding"/>
    <property type="evidence" value="ECO:0007669"/>
    <property type="project" value="UniProtKB-KW"/>
</dbReference>